<dbReference type="OrthoDB" id="5962981at2759"/>
<name>A0A1U7QRS7_MESAU</name>
<feature type="transmembrane region" description="Helical" evidence="9">
    <location>
        <begin position="49"/>
        <end position="70"/>
    </location>
</feature>
<dbReference type="KEGG" id="maua:101838939"/>
<reference evidence="11" key="1">
    <citation type="submission" date="2025-08" db="UniProtKB">
        <authorList>
            <consortium name="RefSeq"/>
        </authorList>
    </citation>
    <scope>IDENTIFICATION</scope>
    <source>
        <tissue evidence="11">Liver</tissue>
    </source>
</reference>
<dbReference type="eggNOG" id="ENOG502QSG7">
    <property type="taxonomic scope" value="Eukaryota"/>
</dbReference>
<evidence type="ECO:0000256" key="8">
    <source>
        <dbReference type="ARBA" id="ARBA00023303"/>
    </source>
</evidence>
<comment type="similarity">
    <text evidence="2">Belongs to the CALHM family.</text>
</comment>
<keyword evidence="3" id="KW-0813">Transport</keyword>
<dbReference type="GO" id="GO:1904669">
    <property type="term" value="P:ATP export"/>
    <property type="evidence" value="ECO:0007669"/>
    <property type="project" value="Ensembl"/>
</dbReference>
<dbReference type="GO" id="GO:0002727">
    <property type="term" value="P:regulation of natural killer cell cytokine production"/>
    <property type="evidence" value="ECO:0007669"/>
    <property type="project" value="Ensembl"/>
</dbReference>
<accession>A0A1U7QRS7</accession>
<evidence type="ECO:0000313" key="11">
    <source>
        <dbReference type="RefSeq" id="XP_005073330.1"/>
    </source>
</evidence>
<keyword evidence="8" id="KW-0407">Ion channel</keyword>
<evidence type="ECO:0000256" key="1">
    <source>
        <dbReference type="ARBA" id="ARBA00004141"/>
    </source>
</evidence>
<sequence length="315" mass="34565">MEKFKAMLDLQSKHRSALGYGLVTLLTAGGEKIFSEVVFQCPCNATWNLPYGLVFLLVPALALFLLGYALSARTWRLLTGCCSRSASARSSSGLRRGFVCAQISAAAALAPLTWVAVALLGGSFYQCAVSGSESMARHLCKGRDPSCVAKLPQVPCKKQEAEMQDILSQLRAQSQVLGWVLIAAVIILLLVVKSVTRCLSPVSYLQLKFWEIYLEKEKQILQSEAMEHATQLAKENVRCFFECTNPKECSTPSSKAWQQISALYTFNPQKQYYSMLHKYVNRKDMSGSLRSVEGDAVVPVLGFVDASGMATTHGV</sequence>
<keyword evidence="6" id="KW-0406">Ion transport</keyword>
<dbReference type="STRING" id="10036.ENSMAUP00000002631"/>
<gene>
    <name evidence="11" type="primary">Calhm6</name>
</gene>
<keyword evidence="4 9" id="KW-0812">Transmembrane</keyword>
<evidence type="ECO:0000256" key="5">
    <source>
        <dbReference type="ARBA" id="ARBA00022989"/>
    </source>
</evidence>
<dbReference type="PANTHER" id="PTHR32261:SF4">
    <property type="entry name" value="CALCIUM HOMEOSTASIS MODULATOR PROTEIN 6"/>
    <property type="match status" value="1"/>
</dbReference>
<evidence type="ECO:0000256" key="9">
    <source>
        <dbReference type="SAM" id="Phobius"/>
    </source>
</evidence>
<proteinExistence type="inferred from homology"/>
<dbReference type="PANTHER" id="PTHR32261">
    <property type="entry name" value="CALCIUM HOMEOSTASIS MODULATOR PROTEIN"/>
    <property type="match status" value="1"/>
</dbReference>
<organism evidence="10 11">
    <name type="scientific">Mesocricetus auratus</name>
    <name type="common">Golden hamster</name>
    <dbReference type="NCBI Taxonomy" id="10036"/>
    <lineage>
        <taxon>Eukaryota</taxon>
        <taxon>Metazoa</taxon>
        <taxon>Chordata</taxon>
        <taxon>Craniata</taxon>
        <taxon>Vertebrata</taxon>
        <taxon>Euteleostomi</taxon>
        <taxon>Mammalia</taxon>
        <taxon>Eutheria</taxon>
        <taxon>Euarchontoglires</taxon>
        <taxon>Glires</taxon>
        <taxon>Rodentia</taxon>
        <taxon>Myomorpha</taxon>
        <taxon>Muroidea</taxon>
        <taxon>Cricetidae</taxon>
        <taxon>Cricetinae</taxon>
        <taxon>Mesocricetus</taxon>
    </lineage>
</organism>
<protein>
    <submittedName>
        <fullName evidence="11">Calcium homeostasis modulator protein 6</fullName>
    </submittedName>
</protein>
<keyword evidence="7 9" id="KW-0472">Membrane</keyword>
<comment type="subcellular location">
    <subcellularLocation>
        <location evidence="1">Membrane</location>
        <topology evidence="1">Multi-pass membrane protein</topology>
    </subcellularLocation>
</comment>
<evidence type="ECO:0000256" key="6">
    <source>
        <dbReference type="ARBA" id="ARBA00023065"/>
    </source>
</evidence>
<feature type="transmembrane region" description="Helical" evidence="9">
    <location>
        <begin position="176"/>
        <end position="196"/>
    </location>
</feature>
<evidence type="ECO:0000256" key="2">
    <source>
        <dbReference type="ARBA" id="ARBA00008497"/>
    </source>
</evidence>
<dbReference type="GeneID" id="101838939"/>
<keyword evidence="10" id="KW-1185">Reference proteome</keyword>
<dbReference type="InterPro" id="IPR029569">
    <property type="entry name" value="CALHM"/>
</dbReference>
<dbReference type="GO" id="GO:0022832">
    <property type="term" value="F:voltage-gated channel activity"/>
    <property type="evidence" value="ECO:0007669"/>
    <property type="project" value="Ensembl"/>
</dbReference>
<feature type="transmembrane region" description="Helical" evidence="9">
    <location>
        <begin position="98"/>
        <end position="125"/>
    </location>
</feature>
<keyword evidence="5 9" id="KW-1133">Transmembrane helix</keyword>
<evidence type="ECO:0000256" key="4">
    <source>
        <dbReference type="ARBA" id="ARBA00022692"/>
    </source>
</evidence>
<dbReference type="RefSeq" id="XP_005073330.1">
    <property type="nucleotide sequence ID" value="XM_005073273.4"/>
</dbReference>
<dbReference type="Proteomes" id="UP000886700">
    <property type="component" value="Unplaced"/>
</dbReference>
<evidence type="ECO:0000256" key="3">
    <source>
        <dbReference type="ARBA" id="ARBA00022448"/>
    </source>
</evidence>
<dbReference type="GO" id="GO:0005261">
    <property type="term" value="F:monoatomic cation channel activity"/>
    <property type="evidence" value="ECO:0007669"/>
    <property type="project" value="TreeGrafter"/>
</dbReference>
<dbReference type="AlphaFoldDB" id="A0A1U7QRS7"/>
<dbReference type="Pfam" id="PF14798">
    <property type="entry name" value="Ca_hom_mod"/>
    <property type="match status" value="1"/>
</dbReference>
<evidence type="ECO:0000256" key="7">
    <source>
        <dbReference type="ARBA" id="ARBA00023136"/>
    </source>
</evidence>
<evidence type="ECO:0000313" key="10">
    <source>
        <dbReference type="Proteomes" id="UP000886700"/>
    </source>
</evidence>
<dbReference type="CTD" id="441168"/>
<dbReference type="GO" id="GO:0001772">
    <property type="term" value="C:immunological synapse"/>
    <property type="evidence" value="ECO:0007669"/>
    <property type="project" value="Ensembl"/>
</dbReference>